<dbReference type="InterPro" id="IPR050627">
    <property type="entry name" value="Nitroreductase/BluB"/>
</dbReference>
<dbReference type="PATRIC" id="fig|927665.4.peg.5022"/>
<dbReference type="SUPFAM" id="SSF55469">
    <property type="entry name" value="FMN-dependent nitroreductase-like"/>
    <property type="match status" value="1"/>
</dbReference>
<dbReference type="GO" id="GO:0016491">
    <property type="term" value="F:oxidoreductase activity"/>
    <property type="evidence" value="ECO:0007669"/>
    <property type="project" value="UniProtKB-KW"/>
</dbReference>
<feature type="domain" description="Nitroreductase" evidence="4">
    <location>
        <begin position="8"/>
        <end position="185"/>
    </location>
</feature>
<dbReference type="STRING" id="927665.HMPREF1535_04896"/>
<name>A0A0F5IKH1_9BACT</name>
<dbReference type="Proteomes" id="UP000033047">
    <property type="component" value="Unassembled WGS sequence"/>
</dbReference>
<dbReference type="EMBL" id="AQHV01000028">
    <property type="protein sequence ID" value="KKB45612.1"/>
    <property type="molecule type" value="Genomic_DNA"/>
</dbReference>
<evidence type="ECO:0000259" key="4">
    <source>
        <dbReference type="Pfam" id="PF00881"/>
    </source>
</evidence>
<dbReference type="PANTHER" id="PTHR23026">
    <property type="entry name" value="NADPH NITROREDUCTASE"/>
    <property type="match status" value="1"/>
</dbReference>
<dbReference type="InterPro" id="IPR029479">
    <property type="entry name" value="Nitroreductase"/>
</dbReference>
<gene>
    <name evidence="5" type="ORF">HMPREF1535_04896</name>
</gene>
<evidence type="ECO:0000256" key="1">
    <source>
        <dbReference type="ARBA" id="ARBA00022630"/>
    </source>
</evidence>
<accession>A0A0F5IKH1</accession>
<dbReference type="InterPro" id="IPR000415">
    <property type="entry name" value="Nitroreductase-like"/>
</dbReference>
<protein>
    <recommendedName>
        <fullName evidence="4">Nitroreductase domain-containing protein</fullName>
    </recommendedName>
</protein>
<sequence length="209" mass="23790">MDFYQVLEKRRTIRDFSDKEVTDEVLKKVLSAAFKAPTNDHLRQFEFVVVRGQENIARLVSPVAQNTKNIQQTGLNAAAGVMDKDEHAMFTDALPKQQRMLMQSNCLVLPFFRQKDYPLCQPADQSSLNYFASAWAAVENILLAATAEGLACAFRIPIGNEPEHVKQLVKAPDGYEFTCYLAIGYPAENAHICKQKEIRIEDRIHDNRW</sequence>
<comment type="caution">
    <text evidence="5">The sequence shown here is derived from an EMBL/GenBank/DDBJ whole genome shotgun (WGS) entry which is preliminary data.</text>
</comment>
<dbReference type="AlphaFoldDB" id="A0A0F5IKH1"/>
<dbReference type="PANTHER" id="PTHR23026:SF90">
    <property type="entry name" value="IODOTYROSINE DEIODINASE 1"/>
    <property type="match status" value="1"/>
</dbReference>
<evidence type="ECO:0000256" key="3">
    <source>
        <dbReference type="ARBA" id="ARBA00023002"/>
    </source>
</evidence>
<dbReference type="CDD" id="cd02062">
    <property type="entry name" value="Nitro_FMN_reductase"/>
    <property type="match status" value="1"/>
</dbReference>
<keyword evidence="2" id="KW-0288">FMN</keyword>
<organism evidence="5 6">
    <name type="scientific">Parabacteroides goldsteinii DSM 19448 = WAL 12034</name>
    <dbReference type="NCBI Taxonomy" id="927665"/>
    <lineage>
        <taxon>Bacteria</taxon>
        <taxon>Pseudomonadati</taxon>
        <taxon>Bacteroidota</taxon>
        <taxon>Bacteroidia</taxon>
        <taxon>Bacteroidales</taxon>
        <taxon>Tannerellaceae</taxon>
        <taxon>Parabacteroides</taxon>
    </lineage>
</organism>
<keyword evidence="1" id="KW-0285">Flavoprotein</keyword>
<proteinExistence type="predicted"/>
<dbReference type="Pfam" id="PF00881">
    <property type="entry name" value="Nitroreductase"/>
    <property type="match status" value="1"/>
</dbReference>
<dbReference type="Gene3D" id="3.40.109.10">
    <property type="entry name" value="NADH Oxidase"/>
    <property type="match status" value="1"/>
</dbReference>
<keyword evidence="3" id="KW-0560">Oxidoreductase</keyword>
<dbReference type="RefSeq" id="WP_046147821.1">
    <property type="nucleotide sequence ID" value="NZ_KQ033914.1"/>
</dbReference>
<reference evidence="5 6" key="1">
    <citation type="submission" date="2013-04" db="EMBL/GenBank/DDBJ databases">
        <title>The Genome Sequence of Parabacteroides goldsteinii DSM 19448.</title>
        <authorList>
            <consortium name="The Broad Institute Genomics Platform"/>
            <person name="Earl A."/>
            <person name="Ward D."/>
            <person name="Feldgarden M."/>
            <person name="Gevers D."/>
            <person name="Martens E."/>
            <person name="Sakamoto M."/>
            <person name="Benno Y."/>
            <person name="Song Y."/>
            <person name="Liu C."/>
            <person name="Lee J."/>
            <person name="Bolanos M."/>
            <person name="Vaisanen M.L."/>
            <person name="Finegold S.M."/>
            <person name="Walker B."/>
            <person name="Young S."/>
            <person name="Zeng Q."/>
            <person name="Gargeya S."/>
            <person name="Fitzgerald M."/>
            <person name="Haas B."/>
            <person name="Abouelleil A."/>
            <person name="Allen A.W."/>
            <person name="Alvarado L."/>
            <person name="Arachchi H.M."/>
            <person name="Berlin A.M."/>
            <person name="Chapman S.B."/>
            <person name="Gainer-Dewar J."/>
            <person name="Goldberg J."/>
            <person name="Griggs A."/>
            <person name="Gujja S."/>
            <person name="Hansen M."/>
            <person name="Howarth C."/>
            <person name="Imamovic A."/>
            <person name="Ireland A."/>
            <person name="Larimer J."/>
            <person name="McCowan C."/>
            <person name="Murphy C."/>
            <person name="Pearson M."/>
            <person name="Poon T.W."/>
            <person name="Priest M."/>
            <person name="Roberts A."/>
            <person name="Saif S."/>
            <person name="Shea T."/>
            <person name="Sisk P."/>
            <person name="Sykes S."/>
            <person name="Wortman J."/>
            <person name="Nusbaum C."/>
            <person name="Birren B."/>
        </authorList>
    </citation>
    <scope>NUCLEOTIDE SEQUENCE [LARGE SCALE GENOMIC DNA]</scope>
    <source>
        <strain evidence="5 6">DSM 19448</strain>
    </source>
</reference>
<evidence type="ECO:0000313" key="6">
    <source>
        <dbReference type="Proteomes" id="UP000033047"/>
    </source>
</evidence>
<evidence type="ECO:0000256" key="2">
    <source>
        <dbReference type="ARBA" id="ARBA00022643"/>
    </source>
</evidence>
<evidence type="ECO:0000313" key="5">
    <source>
        <dbReference type="EMBL" id="KKB45612.1"/>
    </source>
</evidence>
<dbReference type="HOGENOM" id="CLU_070764_7_2_10"/>